<evidence type="ECO:0000313" key="17">
    <source>
        <dbReference type="Proteomes" id="UP000190750"/>
    </source>
</evidence>
<keyword evidence="7 15" id="KW-0812">Transmembrane</keyword>
<keyword evidence="10" id="KW-0560">Oxidoreductase</keyword>
<dbReference type="Pfam" id="PF03653">
    <property type="entry name" value="UPF0093"/>
    <property type="match status" value="1"/>
</dbReference>
<comment type="catalytic activity">
    <reaction evidence="13 14">
        <text>protoporphyrinogen IX + 3 A = protoporphyrin IX + 3 AH2</text>
        <dbReference type="Rhea" id="RHEA:62000"/>
        <dbReference type="ChEBI" id="CHEBI:13193"/>
        <dbReference type="ChEBI" id="CHEBI:17499"/>
        <dbReference type="ChEBI" id="CHEBI:57306"/>
        <dbReference type="ChEBI" id="CHEBI:57307"/>
    </reaction>
</comment>
<evidence type="ECO:0000256" key="1">
    <source>
        <dbReference type="ARBA" id="ARBA00004651"/>
    </source>
</evidence>
<evidence type="ECO:0000256" key="3">
    <source>
        <dbReference type="ARBA" id="ARBA00006501"/>
    </source>
</evidence>
<comment type="cofactor">
    <cofactor evidence="14">
        <name>heme b</name>
        <dbReference type="ChEBI" id="CHEBI:60344"/>
    </cofactor>
    <text evidence="14">Binds 1 heme b (iron(II)-protoporphyrin IX) group per subunit.</text>
</comment>
<dbReference type="PANTHER" id="PTHR40255">
    <property type="entry name" value="UPF0093 MEMBRANE PROTEIN SLR1790"/>
    <property type="match status" value="1"/>
</dbReference>
<dbReference type="UniPathway" id="UPA00251">
    <property type="reaction ID" value="UER00324"/>
</dbReference>
<evidence type="ECO:0000256" key="4">
    <source>
        <dbReference type="ARBA" id="ARBA00017504"/>
    </source>
</evidence>
<dbReference type="RefSeq" id="WP_078364719.1">
    <property type="nucleotide sequence ID" value="NZ_MTJN01000002.1"/>
</dbReference>
<dbReference type="OrthoDB" id="194724at2"/>
<dbReference type="EC" id="1.3.99.-" evidence="14"/>
<dbReference type="PIRSF" id="PIRSF004638">
    <property type="entry name" value="UCP004638"/>
    <property type="match status" value="1"/>
</dbReference>
<dbReference type="STRING" id="28066.RF819_09265"/>
<keyword evidence="11 14" id="KW-0408">Iron</keyword>
<evidence type="ECO:0000256" key="11">
    <source>
        <dbReference type="ARBA" id="ARBA00023004"/>
    </source>
</evidence>
<evidence type="ECO:0000256" key="13">
    <source>
        <dbReference type="ARBA" id="ARBA00048390"/>
    </source>
</evidence>
<keyword evidence="12 14" id="KW-0472">Membrane</keyword>
<comment type="caution">
    <text evidence="16">The sequence shown here is derived from an EMBL/GenBank/DDBJ whole genome shotgun (WGS) entry which is preliminary data.</text>
</comment>
<feature type="transmembrane region" description="Helical" evidence="15">
    <location>
        <begin position="52"/>
        <end position="73"/>
    </location>
</feature>
<keyword evidence="9 15" id="KW-1133">Transmembrane helix</keyword>
<keyword evidence="6 14" id="KW-0349">Heme</keyword>
<comment type="pathway">
    <text evidence="2 14">Porphyrin-containing compound metabolism; protoporphyrin-IX biosynthesis; protoporphyrin-IX from protoporphyrinogen-IX: step 1/1.</text>
</comment>
<evidence type="ECO:0000256" key="8">
    <source>
        <dbReference type="ARBA" id="ARBA00022723"/>
    </source>
</evidence>
<evidence type="ECO:0000256" key="9">
    <source>
        <dbReference type="ARBA" id="ARBA00022989"/>
    </source>
</evidence>
<accession>A0A1T1ASE4</accession>
<keyword evidence="17" id="KW-1185">Reference proteome</keyword>
<evidence type="ECO:0000313" key="16">
    <source>
        <dbReference type="EMBL" id="OOV06895.1"/>
    </source>
</evidence>
<feature type="transmembrane region" description="Helical" evidence="15">
    <location>
        <begin position="6"/>
        <end position="31"/>
    </location>
</feature>
<comment type="function">
    <text evidence="14">Catalyzes the oxidation of protoporphyrinogen IX to protoporphyrin IX.</text>
</comment>
<evidence type="ECO:0000256" key="7">
    <source>
        <dbReference type="ARBA" id="ARBA00022692"/>
    </source>
</evidence>
<feature type="transmembrane region" description="Helical" evidence="15">
    <location>
        <begin position="116"/>
        <end position="139"/>
    </location>
</feature>
<dbReference type="GO" id="GO:0070818">
    <property type="term" value="F:protoporphyrinogen oxidase activity"/>
    <property type="evidence" value="ECO:0007669"/>
    <property type="project" value="UniProtKB-UniRule"/>
</dbReference>
<dbReference type="GO" id="GO:0006782">
    <property type="term" value="P:protoporphyrinogen IX biosynthetic process"/>
    <property type="evidence" value="ECO:0007669"/>
    <property type="project" value="UniProtKB-UniRule"/>
</dbReference>
<proteinExistence type="inferred from homology"/>
<dbReference type="PANTHER" id="PTHR40255:SF1">
    <property type="entry name" value="PROTOPORPHYRINOGEN IX OXIDASE"/>
    <property type="match status" value="1"/>
</dbReference>
<evidence type="ECO:0000256" key="14">
    <source>
        <dbReference type="PIRNR" id="PIRNR004638"/>
    </source>
</evidence>
<name>A0A1T1ASE4_RHOFE</name>
<evidence type="ECO:0000256" key="6">
    <source>
        <dbReference type="ARBA" id="ARBA00022617"/>
    </source>
</evidence>
<dbReference type="Proteomes" id="UP000190750">
    <property type="component" value="Unassembled WGS sequence"/>
</dbReference>
<comment type="similarity">
    <text evidence="3 14">Belongs to the HemJ family.</text>
</comment>
<organism evidence="16 17">
    <name type="scientific">Rhodoferax fermentans</name>
    <dbReference type="NCBI Taxonomy" id="28066"/>
    <lineage>
        <taxon>Bacteria</taxon>
        <taxon>Pseudomonadati</taxon>
        <taxon>Pseudomonadota</taxon>
        <taxon>Betaproteobacteria</taxon>
        <taxon>Burkholderiales</taxon>
        <taxon>Comamonadaceae</taxon>
        <taxon>Rhodoferax</taxon>
    </lineage>
</organism>
<evidence type="ECO:0000256" key="12">
    <source>
        <dbReference type="ARBA" id="ARBA00023136"/>
    </source>
</evidence>
<dbReference type="InterPro" id="IPR005265">
    <property type="entry name" value="HemJ-like"/>
</dbReference>
<gene>
    <name evidence="16" type="ORF">RF819_09265</name>
</gene>
<sequence>MSFLWIKALHIVAMVTWIGGMLMLCLLLGALSRAPVLRLPQERRLMFMVRRWDRTITTPAMVLTWILGLVMALQTGWLAMPWLQIKLTLALALAASHGMLAGKLRQMTGDVTSPPWAGLQFAAGATMATTALIAVLVVLKPF</sequence>
<dbReference type="GO" id="GO:0046872">
    <property type="term" value="F:metal ion binding"/>
    <property type="evidence" value="ECO:0007669"/>
    <property type="project" value="UniProtKB-UniRule"/>
</dbReference>
<dbReference type="EMBL" id="MTJN01000002">
    <property type="protein sequence ID" value="OOV06895.1"/>
    <property type="molecule type" value="Genomic_DNA"/>
</dbReference>
<protein>
    <recommendedName>
        <fullName evidence="4 14">Protoporphyrinogen IX oxidase</fullName>
        <ecNumber evidence="14">1.3.99.-</ecNumber>
    </recommendedName>
</protein>
<keyword evidence="8 14" id="KW-0479">Metal-binding</keyword>
<comment type="subcellular location">
    <subcellularLocation>
        <location evidence="1">Cell membrane</location>
        <topology evidence="1">Multi-pass membrane protein</topology>
    </subcellularLocation>
</comment>
<reference evidence="16 17" key="1">
    <citation type="submission" date="2017-01" db="EMBL/GenBank/DDBJ databases">
        <title>Genome sequencing of Rhodoferax fermentans JCM 7819.</title>
        <authorList>
            <person name="Kim Y.J."/>
            <person name="Farh M.E.-A."/>
            <person name="Yang D.-C."/>
        </authorList>
    </citation>
    <scope>NUCLEOTIDE SEQUENCE [LARGE SCALE GENOMIC DNA]</scope>
    <source>
        <strain evidence="16 17">JCM 7819</strain>
    </source>
</reference>
<evidence type="ECO:0000256" key="2">
    <source>
        <dbReference type="ARBA" id="ARBA00005073"/>
    </source>
</evidence>
<keyword evidence="5 14" id="KW-1003">Cell membrane</keyword>
<evidence type="ECO:0000256" key="15">
    <source>
        <dbReference type="SAM" id="Phobius"/>
    </source>
</evidence>
<evidence type="ECO:0000256" key="10">
    <source>
        <dbReference type="ARBA" id="ARBA00023002"/>
    </source>
</evidence>
<dbReference type="GO" id="GO:0005886">
    <property type="term" value="C:plasma membrane"/>
    <property type="evidence" value="ECO:0007669"/>
    <property type="project" value="UniProtKB-SubCell"/>
</dbReference>
<dbReference type="AlphaFoldDB" id="A0A1T1ASE4"/>
<evidence type="ECO:0000256" key="5">
    <source>
        <dbReference type="ARBA" id="ARBA00022475"/>
    </source>
</evidence>